<reference evidence="1" key="1">
    <citation type="journal article" date="2021" name="Genome Biol. Evol.">
        <title>A High-Quality Reference Genome for a Parasitic Bivalve with Doubly Uniparental Inheritance (Bivalvia: Unionida).</title>
        <authorList>
            <person name="Smith C.H."/>
        </authorList>
    </citation>
    <scope>NUCLEOTIDE SEQUENCE</scope>
    <source>
        <strain evidence="1">CHS0354</strain>
    </source>
</reference>
<name>A0AAE0T6N8_9BIVA</name>
<dbReference type="InterPro" id="IPR003768">
    <property type="entry name" value="ScpA"/>
</dbReference>
<comment type="caution">
    <text evidence="1">The sequence shown here is derived from an EMBL/GenBank/DDBJ whole genome shotgun (WGS) entry which is preliminary data.</text>
</comment>
<keyword evidence="2" id="KW-1185">Reference proteome</keyword>
<evidence type="ECO:0008006" key="3">
    <source>
        <dbReference type="Google" id="ProtNLM"/>
    </source>
</evidence>
<proteinExistence type="predicted"/>
<sequence>MLENGQLELYDPLNISLDFYEGPLDLLLDLILSVLLKSVNPISRRSRTQPTHDLEMAGEFMVIASTLIYIKSREMLPPAPDEHDDSEEGENPEEALRRQLIEYTQYREIAERFDRREILTREVFARPEITEVSADAAIDVQYYNLTTYELIKTFSAVMRRAVRIKPYEIIKENLTLESSIRGLCSALLPYTDGQNPAEFQKITEDILHSGLLFVLSFFALLELSRTGLVHVYQMQEYGVIYIKPELKLADYLENGGTVIAELI</sequence>
<accession>A0AAE0T6N8</accession>
<evidence type="ECO:0000313" key="2">
    <source>
        <dbReference type="Proteomes" id="UP001195483"/>
    </source>
</evidence>
<evidence type="ECO:0000313" key="1">
    <source>
        <dbReference type="EMBL" id="KAK3604163.1"/>
    </source>
</evidence>
<protein>
    <recommendedName>
        <fullName evidence="3">Segregation/condensation protein A</fullName>
    </recommendedName>
</protein>
<dbReference type="AlphaFoldDB" id="A0AAE0T6N8"/>
<dbReference type="PANTHER" id="PTHR33969">
    <property type="entry name" value="SEGREGATION AND CONDENSATION PROTEIN A"/>
    <property type="match status" value="1"/>
</dbReference>
<reference evidence="1" key="3">
    <citation type="submission" date="2023-05" db="EMBL/GenBank/DDBJ databases">
        <authorList>
            <person name="Smith C.H."/>
        </authorList>
    </citation>
    <scope>NUCLEOTIDE SEQUENCE</scope>
    <source>
        <strain evidence="1">CHS0354</strain>
        <tissue evidence="1">Mantle</tissue>
    </source>
</reference>
<dbReference type="Gene3D" id="6.10.250.2410">
    <property type="match status" value="1"/>
</dbReference>
<reference evidence="1" key="2">
    <citation type="journal article" date="2021" name="Genome Biol. Evol.">
        <title>Developing a high-quality reference genome for a parasitic bivalve with doubly uniparental inheritance (Bivalvia: Unionida).</title>
        <authorList>
            <person name="Smith C.H."/>
        </authorList>
    </citation>
    <scope>NUCLEOTIDE SEQUENCE</scope>
    <source>
        <strain evidence="1">CHS0354</strain>
        <tissue evidence="1">Mantle</tissue>
    </source>
</reference>
<dbReference type="PANTHER" id="PTHR33969:SF2">
    <property type="entry name" value="SEGREGATION AND CONDENSATION PROTEIN A"/>
    <property type="match status" value="1"/>
</dbReference>
<gene>
    <name evidence="1" type="ORF">CHS0354_001970</name>
</gene>
<organism evidence="1 2">
    <name type="scientific">Potamilus streckersoni</name>
    <dbReference type="NCBI Taxonomy" id="2493646"/>
    <lineage>
        <taxon>Eukaryota</taxon>
        <taxon>Metazoa</taxon>
        <taxon>Spiralia</taxon>
        <taxon>Lophotrochozoa</taxon>
        <taxon>Mollusca</taxon>
        <taxon>Bivalvia</taxon>
        <taxon>Autobranchia</taxon>
        <taxon>Heteroconchia</taxon>
        <taxon>Palaeoheterodonta</taxon>
        <taxon>Unionida</taxon>
        <taxon>Unionoidea</taxon>
        <taxon>Unionidae</taxon>
        <taxon>Ambleminae</taxon>
        <taxon>Lampsilini</taxon>
        <taxon>Potamilus</taxon>
    </lineage>
</organism>
<dbReference type="EMBL" id="JAEAOA010000186">
    <property type="protein sequence ID" value="KAK3604163.1"/>
    <property type="molecule type" value="Genomic_DNA"/>
</dbReference>
<dbReference type="Proteomes" id="UP001195483">
    <property type="component" value="Unassembled WGS sequence"/>
</dbReference>
<dbReference type="Pfam" id="PF02616">
    <property type="entry name" value="SMC_ScpA"/>
    <property type="match status" value="1"/>
</dbReference>